<proteinExistence type="predicted"/>
<reference evidence="3 4" key="1">
    <citation type="journal article" date="2015" name="Genome Biol.">
        <title>Comparative genomics of Steinernema reveals deeply conserved gene regulatory networks.</title>
        <authorList>
            <person name="Dillman A.R."/>
            <person name="Macchietto M."/>
            <person name="Porter C.F."/>
            <person name="Rogers A."/>
            <person name="Williams B."/>
            <person name="Antoshechkin I."/>
            <person name="Lee M.M."/>
            <person name="Goodwin Z."/>
            <person name="Lu X."/>
            <person name="Lewis E.E."/>
            <person name="Goodrich-Blair H."/>
            <person name="Stock S.P."/>
            <person name="Adams B.J."/>
            <person name="Sternberg P.W."/>
            <person name="Mortazavi A."/>
        </authorList>
    </citation>
    <scope>NUCLEOTIDE SEQUENCE [LARGE SCALE GENOMIC DNA]</scope>
    <source>
        <strain evidence="3 4">ALL</strain>
    </source>
</reference>
<accession>A0A4U5M5B6</accession>
<protein>
    <submittedName>
        <fullName evidence="3">Uncharacterized protein</fullName>
    </submittedName>
</protein>
<feature type="chain" id="PRO_5020279376" evidence="2">
    <location>
        <begin position="24"/>
        <end position="111"/>
    </location>
</feature>
<organism evidence="3 4">
    <name type="scientific">Steinernema carpocapsae</name>
    <name type="common">Entomopathogenic nematode</name>
    <dbReference type="NCBI Taxonomy" id="34508"/>
    <lineage>
        <taxon>Eukaryota</taxon>
        <taxon>Metazoa</taxon>
        <taxon>Ecdysozoa</taxon>
        <taxon>Nematoda</taxon>
        <taxon>Chromadorea</taxon>
        <taxon>Rhabditida</taxon>
        <taxon>Tylenchina</taxon>
        <taxon>Panagrolaimomorpha</taxon>
        <taxon>Strongyloidoidea</taxon>
        <taxon>Steinernematidae</taxon>
        <taxon>Steinernema</taxon>
    </lineage>
</organism>
<feature type="transmembrane region" description="Helical" evidence="1">
    <location>
        <begin position="83"/>
        <end position="104"/>
    </location>
</feature>
<keyword evidence="2" id="KW-0732">Signal</keyword>
<comment type="caution">
    <text evidence="3">The sequence shown here is derived from an EMBL/GenBank/DDBJ whole genome shotgun (WGS) entry which is preliminary data.</text>
</comment>
<sequence>MKTMSVIALVAICLLAMAGPTVADHDVLEFVKNLDPLKLKSTPLGCPIPIVGKICPAENVFYYFACCRLPEDPSRCCFKPQDWTIVVGLVILGLSIIGIVVNLLRCIFGHR</sequence>
<dbReference type="AlphaFoldDB" id="A0A4U5M5B6"/>
<name>A0A4U5M5B6_STECR</name>
<dbReference type="PANTHER" id="PTHR34149:SF2">
    <property type="entry name" value="PROTEIN CBG11905"/>
    <property type="match status" value="1"/>
</dbReference>
<keyword evidence="1" id="KW-0812">Transmembrane</keyword>
<dbReference type="EMBL" id="AZBU02000010">
    <property type="protein sequence ID" value="TKR63493.1"/>
    <property type="molecule type" value="Genomic_DNA"/>
</dbReference>
<evidence type="ECO:0000313" key="4">
    <source>
        <dbReference type="Proteomes" id="UP000298663"/>
    </source>
</evidence>
<dbReference type="OrthoDB" id="5835666at2759"/>
<evidence type="ECO:0000256" key="1">
    <source>
        <dbReference type="SAM" id="Phobius"/>
    </source>
</evidence>
<feature type="signal peptide" evidence="2">
    <location>
        <begin position="1"/>
        <end position="23"/>
    </location>
</feature>
<dbReference type="Pfam" id="PF10853">
    <property type="entry name" value="DUF2650"/>
    <property type="match status" value="1"/>
</dbReference>
<dbReference type="PANTHER" id="PTHR34149">
    <property type="entry name" value="PROTEIN CBG11905-RELATED"/>
    <property type="match status" value="1"/>
</dbReference>
<keyword evidence="4" id="KW-1185">Reference proteome</keyword>
<reference evidence="3 4" key="2">
    <citation type="journal article" date="2019" name="G3 (Bethesda)">
        <title>Hybrid Assembly of the Genome of the Entomopathogenic Nematode Steinernema carpocapsae Identifies the X-Chromosome.</title>
        <authorList>
            <person name="Serra L."/>
            <person name="Macchietto M."/>
            <person name="Macias-Munoz A."/>
            <person name="McGill C.J."/>
            <person name="Rodriguez I.M."/>
            <person name="Rodriguez B."/>
            <person name="Murad R."/>
            <person name="Mortazavi A."/>
        </authorList>
    </citation>
    <scope>NUCLEOTIDE SEQUENCE [LARGE SCALE GENOMIC DNA]</scope>
    <source>
        <strain evidence="3 4">ALL</strain>
    </source>
</reference>
<dbReference type="InterPro" id="IPR022559">
    <property type="entry name" value="SUP-1-like"/>
</dbReference>
<keyword evidence="1" id="KW-0472">Membrane</keyword>
<evidence type="ECO:0000256" key="2">
    <source>
        <dbReference type="SAM" id="SignalP"/>
    </source>
</evidence>
<dbReference type="Proteomes" id="UP000298663">
    <property type="component" value="Unassembled WGS sequence"/>
</dbReference>
<keyword evidence="1" id="KW-1133">Transmembrane helix</keyword>
<gene>
    <name evidence="3" type="ORF">L596_027317</name>
</gene>
<evidence type="ECO:0000313" key="3">
    <source>
        <dbReference type="EMBL" id="TKR63493.1"/>
    </source>
</evidence>